<organism evidence="2 3">
    <name type="scientific">Pseudonaja textilis</name>
    <name type="common">Eastern brown snake</name>
    <dbReference type="NCBI Taxonomy" id="8673"/>
    <lineage>
        <taxon>Eukaryota</taxon>
        <taxon>Metazoa</taxon>
        <taxon>Chordata</taxon>
        <taxon>Craniata</taxon>
        <taxon>Vertebrata</taxon>
        <taxon>Euteleostomi</taxon>
        <taxon>Lepidosauria</taxon>
        <taxon>Squamata</taxon>
        <taxon>Bifurcata</taxon>
        <taxon>Unidentata</taxon>
        <taxon>Episquamata</taxon>
        <taxon>Toxicofera</taxon>
        <taxon>Serpentes</taxon>
        <taxon>Colubroidea</taxon>
        <taxon>Elapidae</taxon>
        <taxon>Hydrophiinae</taxon>
        <taxon>Pseudonaja</taxon>
    </lineage>
</organism>
<dbReference type="InterPro" id="IPR000210">
    <property type="entry name" value="BTB/POZ_dom"/>
</dbReference>
<dbReference type="PROSITE" id="PS50097">
    <property type="entry name" value="BTB"/>
    <property type="match status" value="1"/>
</dbReference>
<sequence length="115" mass="13086">MMEFPDHSKNLLQKLWEQQHEGFLCDCTVIVGSTQFLAHRAVLASCSAFFQMFYKERLDKRDLVSINSEIVTAPAFGLLLEFMYKGSLSFGDMPVEDILAAASYLHMNDIVKVFV</sequence>
<dbReference type="GO" id="GO:0000981">
    <property type="term" value="F:DNA-binding transcription factor activity, RNA polymerase II-specific"/>
    <property type="evidence" value="ECO:0007669"/>
    <property type="project" value="TreeGrafter"/>
</dbReference>
<dbReference type="InterPro" id="IPR050457">
    <property type="entry name" value="ZnFinger_BTB_dom_contain"/>
</dbReference>
<dbReference type="SUPFAM" id="SSF54695">
    <property type="entry name" value="POZ domain"/>
    <property type="match status" value="1"/>
</dbReference>
<accession>A0A670ZC99</accession>
<feature type="domain" description="BTB" evidence="1">
    <location>
        <begin position="25"/>
        <end position="92"/>
    </location>
</feature>
<dbReference type="Proteomes" id="UP000472273">
    <property type="component" value="Unplaced"/>
</dbReference>
<name>A0A670ZC99_PSETE</name>
<dbReference type="PANTHER" id="PTHR46105">
    <property type="entry name" value="AGAP004733-PA"/>
    <property type="match status" value="1"/>
</dbReference>
<reference evidence="2" key="1">
    <citation type="submission" date="2025-05" db="UniProtKB">
        <authorList>
            <consortium name="Ensembl"/>
        </authorList>
    </citation>
    <scope>IDENTIFICATION</scope>
</reference>
<evidence type="ECO:0000313" key="3">
    <source>
        <dbReference type="Proteomes" id="UP000472273"/>
    </source>
</evidence>
<dbReference type="GO" id="GO:0000978">
    <property type="term" value="F:RNA polymerase II cis-regulatory region sequence-specific DNA binding"/>
    <property type="evidence" value="ECO:0007669"/>
    <property type="project" value="TreeGrafter"/>
</dbReference>
<dbReference type="Ensembl" id="ENSPTXT00000019263.1">
    <property type="protein sequence ID" value="ENSPTXP00000018701.1"/>
    <property type="gene ID" value="ENSPTXG00000012888.1"/>
</dbReference>
<dbReference type="InterPro" id="IPR011333">
    <property type="entry name" value="SKP1/BTB/POZ_sf"/>
</dbReference>
<keyword evidence="3" id="KW-1185">Reference proteome</keyword>
<dbReference type="Ensembl" id="ENSPTXT00000019397.1">
    <property type="protein sequence ID" value="ENSPTXP00000018831.1"/>
    <property type="gene ID" value="ENSPTXG00000012972.1"/>
</dbReference>
<dbReference type="Gene3D" id="3.30.710.10">
    <property type="entry name" value="Potassium Channel Kv1.1, Chain A"/>
    <property type="match status" value="1"/>
</dbReference>
<evidence type="ECO:0000259" key="1">
    <source>
        <dbReference type="PROSITE" id="PS50097"/>
    </source>
</evidence>
<dbReference type="GeneTree" id="ENSGT00940000161486"/>
<dbReference type="OMA" id="DTADNES"/>
<dbReference type="PANTHER" id="PTHR46105:SF28">
    <property type="entry name" value="ZINC FINGER PROTEIN 37-LIKE"/>
    <property type="match status" value="1"/>
</dbReference>
<evidence type="ECO:0000313" key="2">
    <source>
        <dbReference type="Ensembl" id="ENSPTXP00000018701.1"/>
    </source>
</evidence>
<dbReference type="SMART" id="SM00225">
    <property type="entry name" value="BTB"/>
    <property type="match status" value="1"/>
</dbReference>
<proteinExistence type="predicted"/>
<protein>
    <recommendedName>
        <fullName evidence="1">BTB domain-containing protein</fullName>
    </recommendedName>
</protein>
<dbReference type="AlphaFoldDB" id="A0A670ZC99"/>
<dbReference type="Pfam" id="PF00651">
    <property type="entry name" value="BTB"/>
    <property type="match status" value="1"/>
</dbReference>